<dbReference type="EMBL" id="CP067378">
    <property type="protein sequence ID" value="QYS87944.1"/>
    <property type="molecule type" value="Genomic_DNA"/>
</dbReference>
<reference evidence="1" key="1">
    <citation type="submission" date="2020-12" db="EMBL/GenBank/DDBJ databases">
        <title>Genome sequencing of genetic groups of Flavobacterium columnare.</title>
        <authorList>
            <person name="Waldbieser G.C."/>
            <person name="Griffin M.J."/>
            <person name="LaFrentz B.R."/>
        </authorList>
    </citation>
    <scope>NUCLEOTIDE SEQUENCE</scope>
    <source>
        <strain evidence="1">90-106</strain>
    </source>
</reference>
<protein>
    <submittedName>
        <fullName evidence="1">Uncharacterized protein</fullName>
    </submittedName>
</protein>
<dbReference type="Proteomes" id="UP000824721">
    <property type="component" value="Chromosome"/>
</dbReference>
<accession>A0A8G0P6K4</accession>
<dbReference type="KEGG" id="fdv:JJC05_08490"/>
<evidence type="ECO:0000313" key="1">
    <source>
        <dbReference type="EMBL" id="QYS87944.1"/>
    </source>
</evidence>
<proteinExistence type="predicted"/>
<sequence length="65" mass="7149">MALACNTTGGTGIIRITNVEGGKPFTGPFPYQYNFGKGWTNVNQASVPPVLILFRLKMPLIVYFQ</sequence>
<organism evidence="1">
    <name type="scientific">Flavobacterium columnare</name>
    <dbReference type="NCBI Taxonomy" id="996"/>
    <lineage>
        <taxon>Bacteria</taxon>
        <taxon>Pseudomonadati</taxon>
        <taxon>Bacteroidota</taxon>
        <taxon>Flavobacteriia</taxon>
        <taxon>Flavobacteriales</taxon>
        <taxon>Flavobacteriaceae</taxon>
        <taxon>Flavobacterium</taxon>
    </lineage>
</organism>
<name>A0A8G0P6K4_9FLAO</name>
<dbReference type="AlphaFoldDB" id="A0A8G0P6K4"/>
<gene>
    <name evidence="1" type="ORF">JJC05_08490</name>
</gene>